<evidence type="ECO:0000313" key="1">
    <source>
        <dbReference type="EMBL" id="VFB04164.1"/>
    </source>
</evidence>
<gene>
    <name evidence="1" type="ORF">NCTC12078_02187</name>
</gene>
<dbReference type="KEGG" id="ctai:NCTC12078_02187"/>
<organism evidence="1 2">
    <name type="scientific">Chryseobacterium taihuense</name>
    <dbReference type="NCBI Taxonomy" id="1141221"/>
    <lineage>
        <taxon>Bacteria</taxon>
        <taxon>Pseudomonadati</taxon>
        <taxon>Bacteroidota</taxon>
        <taxon>Flavobacteriia</taxon>
        <taxon>Flavobacteriales</taxon>
        <taxon>Weeksellaceae</taxon>
        <taxon>Chryseobacterium group</taxon>
        <taxon>Chryseobacterium</taxon>
    </lineage>
</organism>
<sequence length="162" mass="19360">MNRDTKIENKEAKGFWIDIADVEVLSHFILQSFEENNAQQKNRTFEYIYNQLLWNREGFQYDTTDIALEKILEVDEITLMLKILTDTKCIIEKQGEMITPDFINSLNKFRGKNEQWNWSKPIYTSSFIKVLDIMILMLKNEWQETDKRIWLKGHAPEGFEET</sequence>
<accession>A0A4V6IDN4</accession>
<reference evidence="1 2" key="1">
    <citation type="submission" date="2019-02" db="EMBL/GenBank/DDBJ databases">
        <authorList>
            <consortium name="Pathogen Informatics"/>
        </authorList>
    </citation>
    <scope>NUCLEOTIDE SEQUENCE [LARGE SCALE GENOMIC DNA]</scope>
    <source>
        <strain evidence="1 2">3012STDY6944375</strain>
    </source>
</reference>
<proteinExistence type="predicted"/>
<protein>
    <submittedName>
        <fullName evidence="1">Uncharacterized protein</fullName>
    </submittedName>
</protein>
<dbReference type="Proteomes" id="UP000290013">
    <property type="component" value="Chromosome"/>
</dbReference>
<dbReference type="RefSeq" id="WP_130914524.1">
    <property type="nucleotide sequence ID" value="NZ_LR215974.1"/>
</dbReference>
<name>A0A4V6IDN4_9FLAO</name>
<dbReference type="AlphaFoldDB" id="A0A4V6IDN4"/>
<evidence type="ECO:0000313" key="2">
    <source>
        <dbReference type="Proteomes" id="UP000290013"/>
    </source>
</evidence>
<dbReference type="EMBL" id="LR215974">
    <property type="protein sequence ID" value="VFB04164.1"/>
    <property type="molecule type" value="Genomic_DNA"/>
</dbReference>